<reference evidence="1" key="1">
    <citation type="submission" date="2014-11" db="EMBL/GenBank/DDBJ databases">
        <authorList>
            <person name="Amaro Gonzalez C."/>
        </authorList>
    </citation>
    <scope>NUCLEOTIDE SEQUENCE</scope>
</reference>
<protein>
    <submittedName>
        <fullName evidence="1">Uncharacterized protein</fullName>
    </submittedName>
</protein>
<organism evidence="1">
    <name type="scientific">Anguilla anguilla</name>
    <name type="common">European freshwater eel</name>
    <name type="synonym">Muraena anguilla</name>
    <dbReference type="NCBI Taxonomy" id="7936"/>
    <lineage>
        <taxon>Eukaryota</taxon>
        <taxon>Metazoa</taxon>
        <taxon>Chordata</taxon>
        <taxon>Craniata</taxon>
        <taxon>Vertebrata</taxon>
        <taxon>Euteleostomi</taxon>
        <taxon>Actinopterygii</taxon>
        <taxon>Neopterygii</taxon>
        <taxon>Teleostei</taxon>
        <taxon>Anguilliformes</taxon>
        <taxon>Anguillidae</taxon>
        <taxon>Anguilla</taxon>
    </lineage>
</organism>
<reference evidence="1" key="2">
    <citation type="journal article" date="2015" name="Fish Shellfish Immunol.">
        <title>Early steps in the European eel (Anguilla anguilla)-Vibrio vulnificus interaction in the gills: Role of the RtxA13 toxin.</title>
        <authorList>
            <person name="Callol A."/>
            <person name="Pajuelo D."/>
            <person name="Ebbesson L."/>
            <person name="Teles M."/>
            <person name="MacKenzie S."/>
            <person name="Amaro C."/>
        </authorList>
    </citation>
    <scope>NUCLEOTIDE SEQUENCE</scope>
</reference>
<name>A0A0E9TYM6_ANGAN</name>
<sequence>MVLERALFYSRVFI</sequence>
<proteinExistence type="predicted"/>
<evidence type="ECO:0000313" key="1">
    <source>
        <dbReference type="EMBL" id="JAH58749.1"/>
    </source>
</evidence>
<dbReference type="EMBL" id="GBXM01049828">
    <property type="protein sequence ID" value="JAH58749.1"/>
    <property type="molecule type" value="Transcribed_RNA"/>
</dbReference>
<accession>A0A0E9TYM6</accession>